<dbReference type="GO" id="GO:0006508">
    <property type="term" value="P:proteolysis"/>
    <property type="evidence" value="ECO:0007669"/>
    <property type="project" value="UniProtKB-KW"/>
</dbReference>
<dbReference type="InterPro" id="IPR045175">
    <property type="entry name" value="M28_fam"/>
</dbReference>
<dbReference type="Proteomes" id="UP000626148">
    <property type="component" value="Unassembled WGS sequence"/>
</dbReference>
<feature type="domain" description="PA" evidence="9">
    <location>
        <begin position="176"/>
        <end position="257"/>
    </location>
</feature>
<dbReference type="PANTHER" id="PTHR12147">
    <property type="entry name" value="METALLOPEPTIDASE M28 FAMILY MEMBER"/>
    <property type="match status" value="1"/>
</dbReference>
<dbReference type="PANTHER" id="PTHR12147:SF26">
    <property type="entry name" value="PEPTIDASE M28 DOMAIN-CONTAINING PROTEIN"/>
    <property type="match status" value="1"/>
</dbReference>
<evidence type="ECO:0000259" key="9">
    <source>
        <dbReference type="Pfam" id="PF02225"/>
    </source>
</evidence>
<evidence type="ECO:0000256" key="3">
    <source>
        <dbReference type="ARBA" id="ARBA00022670"/>
    </source>
</evidence>
<dbReference type="Pfam" id="PF04389">
    <property type="entry name" value="Peptidase_M28"/>
    <property type="match status" value="1"/>
</dbReference>
<keyword evidence="12" id="KW-1185">Reference proteome</keyword>
<dbReference type="CDD" id="cd03876">
    <property type="entry name" value="M28_SGAP_like"/>
    <property type="match status" value="1"/>
</dbReference>
<keyword evidence="4" id="KW-0479">Metal-binding</keyword>
<evidence type="ECO:0000256" key="4">
    <source>
        <dbReference type="ARBA" id="ARBA00022723"/>
    </source>
</evidence>
<evidence type="ECO:0000313" key="11">
    <source>
        <dbReference type="EMBL" id="GGX67617.1"/>
    </source>
</evidence>
<reference evidence="11" key="2">
    <citation type="submission" date="2020-09" db="EMBL/GenBank/DDBJ databases">
        <authorList>
            <person name="Sun Q."/>
            <person name="Kim S."/>
        </authorList>
    </citation>
    <scope>NUCLEOTIDE SEQUENCE</scope>
    <source>
        <strain evidence="11">KCTC 22169</strain>
    </source>
</reference>
<accession>A0A918NHI0</accession>
<dbReference type="InterPro" id="IPR007484">
    <property type="entry name" value="Peptidase_M28"/>
</dbReference>
<keyword evidence="5 8" id="KW-0732">Signal</keyword>
<keyword evidence="2 11" id="KW-0031">Aminopeptidase</keyword>
<name>A0A918NHI0_9GAMM</name>
<organism evidence="11 12">
    <name type="scientific">Saccharospirillum salsuginis</name>
    <dbReference type="NCBI Taxonomy" id="418750"/>
    <lineage>
        <taxon>Bacteria</taxon>
        <taxon>Pseudomonadati</taxon>
        <taxon>Pseudomonadota</taxon>
        <taxon>Gammaproteobacteria</taxon>
        <taxon>Oceanospirillales</taxon>
        <taxon>Saccharospirillaceae</taxon>
        <taxon>Saccharospirillum</taxon>
    </lineage>
</organism>
<feature type="chain" id="PRO_5037272620" evidence="8">
    <location>
        <begin position="28"/>
        <end position="544"/>
    </location>
</feature>
<feature type="signal peptide" evidence="8">
    <location>
        <begin position="1"/>
        <end position="27"/>
    </location>
</feature>
<reference evidence="11" key="1">
    <citation type="journal article" date="2014" name="Int. J. Syst. Evol. Microbiol.">
        <title>Complete genome sequence of Corynebacterium casei LMG S-19264T (=DSM 44701T), isolated from a smear-ripened cheese.</title>
        <authorList>
            <consortium name="US DOE Joint Genome Institute (JGI-PGF)"/>
            <person name="Walter F."/>
            <person name="Albersmeier A."/>
            <person name="Kalinowski J."/>
            <person name="Ruckert C."/>
        </authorList>
    </citation>
    <scope>NUCLEOTIDE SEQUENCE</scope>
    <source>
        <strain evidence="11">KCTC 22169</strain>
    </source>
</reference>
<dbReference type="Gene3D" id="3.50.30.30">
    <property type="match status" value="1"/>
</dbReference>
<dbReference type="InterPro" id="IPR003137">
    <property type="entry name" value="PA_domain"/>
</dbReference>
<dbReference type="GO" id="GO:0008235">
    <property type="term" value="F:metalloexopeptidase activity"/>
    <property type="evidence" value="ECO:0007669"/>
    <property type="project" value="InterPro"/>
</dbReference>
<evidence type="ECO:0000256" key="5">
    <source>
        <dbReference type="ARBA" id="ARBA00022729"/>
    </source>
</evidence>
<dbReference type="SUPFAM" id="SSF53187">
    <property type="entry name" value="Zn-dependent exopeptidases"/>
    <property type="match status" value="1"/>
</dbReference>
<evidence type="ECO:0000256" key="8">
    <source>
        <dbReference type="SAM" id="SignalP"/>
    </source>
</evidence>
<dbReference type="InterPro" id="IPR041756">
    <property type="entry name" value="M28_SGAP-like"/>
</dbReference>
<dbReference type="EMBL" id="BMXR01000011">
    <property type="protein sequence ID" value="GGX67617.1"/>
    <property type="molecule type" value="Genomic_DNA"/>
</dbReference>
<dbReference type="AlphaFoldDB" id="A0A918NHI0"/>
<dbReference type="GO" id="GO:0004177">
    <property type="term" value="F:aminopeptidase activity"/>
    <property type="evidence" value="ECO:0007669"/>
    <property type="project" value="UniProtKB-KW"/>
</dbReference>
<evidence type="ECO:0000256" key="6">
    <source>
        <dbReference type="ARBA" id="ARBA00022801"/>
    </source>
</evidence>
<sequence>MKHTAQKLAVAGSVVAGALLAASPAQASPHPYFSDILDAYWSGDNLHFFECWNIRHASPVRMPRCMQSDNVLTYLEDFQTIADENQGNRASGLSGYDATVDYVVQQLTDMGYRVTRDAFDFNAFYELGDGELSALSPTPTDYVWQEDFNYLSQTEAGNVSGTVQAVDLDLGPDNSSSSGCEIEDFADFNAGNIALIQRGACTFAQKAENAAASGAVGAIIFNQGNSDDRTGLISATLGADYIGGIPAFFATYDNGVAWSETDGLVLSMMADVLRETRTVENVITETRRGNDDNVVMLGAHLDSVQEGPGIQDNGSGSAALLEMAYLMRKAKTHNKVRFAWWGAEEAGLVGSTSYVQRLSDEEKARIKVYLNFDMIASPNAFYGIYDGDGSEFGLEGPAGSGATEAMFEKYFDLRGEPFEGSEISFRSDYAEFFLNDIAFGGLFTGAEQIKTEEQAEIYGGEAGVAFDPCYHAECDDIDNLNLRALEVNADAIAFVTSVFAHSTWVIDEEIEAAEEETEPSVQSFSAAAASSAYDITHWGKYWIK</sequence>
<dbReference type="Gene3D" id="3.40.630.10">
    <property type="entry name" value="Zn peptidases"/>
    <property type="match status" value="1"/>
</dbReference>
<evidence type="ECO:0000259" key="10">
    <source>
        <dbReference type="Pfam" id="PF04389"/>
    </source>
</evidence>
<dbReference type="SUPFAM" id="SSF52025">
    <property type="entry name" value="PA domain"/>
    <property type="match status" value="1"/>
</dbReference>
<proteinExistence type="inferred from homology"/>
<protein>
    <submittedName>
        <fullName evidence="11">Aminopeptidase</fullName>
    </submittedName>
</protein>
<comment type="caution">
    <text evidence="11">The sequence shown here is derived from an EMBL/GenBank/DDBJ whole genome shotgun (WGS) entry which is preliminary data.</text>
</comment>
<feature type="domain" description="Peptidase M28" evidence="10">
    <location>
        <begin position="281"/>
        <end position="493"/>
    </location>
</feature>
<comment type="similarity">
    <text evidence="1">Belongs to the peptidase M28 family. M28A subfamily.</text>
</comment>
<evidence type="ECO:0000313" key="12">
    <source>
        <dbReference type="Proteomes" id="UP000626148"/>
    </source>
</evidence>
<evidence type="ECO:0000256" key="2">
    <source>
        <dbReference type="ARBA" id="ARBA00022438"/>
    </source>
</evidence>
<dbReference type="GO" id="GO:0046872">
    <property type="term" value="F:metal ion binding"/>
    <property type="evidence" value="ECO:0007669"/>
    <property type="project" value="UniProtKB-KW"/>
</dbReference>
<dbReference type="Pfam" id="PF02225">
    <property type="entry name" value="PA"/>
    <property type="match status" value="1"/>
</dbReference>
<evidence type="ECO:0000256" key="1">
    <source>
        <dbReference type="ARBA" id="ARBA00005957"/>
    </source>
</evidence>
<keyword evidence="6" id="KW-0378">Hydrolase</keyword>
<evidence type="ECO:0000256" key="7">
    <source>
        <dbReference type="ARBA" id="ARBA00022833"/>
    </source>
</evidence>
<dbReference type="RefSeq" id="WP_189611897.1">
    <property type="nucleotide sequence ID" value="NZ_BMXR01000011.1"/>
</dbReference>
<dbReference type="InterPro" id="IPR046450">
    <property type="entry name" value="PA_dom_sf"/>
</dbReference>
<gene>
    <name evidence="11" type="primary">lap</name>
    <name evidence="11" type="ORF">GCM10007392_39070</name>
</gene>
<keyword evidence="7" id="KW-0862">Zinc</keyword>
<keyword evidence="3" id="KW-0645">Protease</keyword>